<feature type="domain" description="Putative sugar diacid recognition" evidence="1">
    <location>
        <begin position="3"/>
        <end position="116"/>
    </location>
</feature>
<dbReference type="Gene3D" id="1.10.10.2840">
    <property type="entry name" value="PucR C-terminal helix-turn-helix domain"/>
    <property type="match status" value="1"/>
</dbReference>
<reference evidence="3 4" key="1">
    <citation type="submission" date="2011-08" db="EMBL/GenBank/DDBJ databases">
        <title>The Genome Sequence of Clostridium orbiscindens 1_3_50AFAA.</title>
        <authorList>
            <consortium name="The Broad Institute Genome Sequencing Platform"/>
            <person name="Earl A."/>
            <person name="Ward D."/>
            <person name="Feldgarden M."/>
            <person name="Gevers D."/>
            <person name="Daigneault M."/>
            <person name="Strauss J."/>
            <person name="Allen-Vercoe E."/>
            <person name="Young S.K."/>
            <person name="Zeng Q."/>
            <person name="Gargeya S."/>
            <person name="Fitzgerald M."/>
            <person name="Haas B."/>
            <person name="Abouelleil A."/>
            <person name="Alvarado L."/>
            <person name="Arachchi H.M."/>
            <person name="Berlin A."/>
            <person name="Brown A."/>
            <person name="Chapman S.B."/>
            <person name="Chen Z."/>
            <person name="Dunbar C."/>
            <person name="Freedman E."/>
            <person name="Gearin G."/>
            <person name="Gellesch M."/>
            <person name="Goldberg J."/>
            <person name="Griggs A."/>
            <person name="Gujja S."/>
            <person name="Heiman D."/>
            <person name="Howarth C."/>
            <person name="Larson L."/>
            <person name="Lui A."/>
            <person name="MacDonald P.J.P."/>
            <person name="Montmayeur A."/>
            <person name="Murphy C."/>
            <person name="Neiman D."/>
            <person name="Pearson M."/>
            <person name="Priest M."/>
            <person name="Roberts A."/>
            <person name="Saif S."/>
            <person name="Shea T."/>
            <person name="Shenoy N."/>
            <person name="Sisk P."/>
            <person name="Stolte C."/>
            <person name="Sykes S."/>
            <person name="Wortman J."/>
            <person name="Nusbaum C."/>
            <person name="Birren B."/>
        </authorList>
    </citation>
    <scope>NUCLEOTIDE SEQUENCE [LARGE SCALE GENOMIC DNA]</scope>
    <source>
        <strain evidence="3 4">1_3_50AFAA</strain>
    </source>
</reference>
<dbReference type="PANTHER" id="PTHR33744:SF15">
    <property type="entry name" value="CARBOHYDRATE DIACID REGULATOR"/>
    <property type="match status" value="1"/>
</dbReference>
<dbReference type="HOGENOM" id="CLU_043769_1_1_9"/>
<dbReference type="PATRIC" id="fig|742738.3.peg.578"/>
<dbReference type="InterPro" id="IPR042070">
    <property type="entry name" value="PucR_C-HTH_sf"/>
</dbReference>
<dbReference type="RefSeq" id="WP_007490514.1">
    <property type="nucleotide sequence ID" value="NZ_KN174161.1"/>
</dbReference>
<name>A0A096CQB4_FLAPL</name>
<dbReference type="AlphaFoldDB" id="A0A096CQB4"/>
<evidence type="ECO:0000313" key="3">
    <source>
        <dbReference type="EMBL" id="KGF56982.1"/>
    </source>
</evidence>
<dbReference type="PANTHER" id="PTHR33744">
    <property type="entry name" value="CARBOHYDRATE DIACID REGULATOR"/>
    <property type="match status" value="1"/>
</dbReference>
<gene>
    <name evidence="3" type="ORF">HMPREF9460_00557</name>
</gene>
<proteinExistence type="predicted"/>
<dbReference type="EMBL" id="ADLO01000021">
    <property type="protein sequence ID" value="KGF56982.1"/>
    <property type="molecule type" value="Genomic_DNA"/>
</dbReference>
<sequence length="383" mass="43890">MINQAFAEQFIRRIRSQTDYNINIMNEHGIIIASCSEERVGTFHATAFRMITNNISINVTEDLTEDLPGVTSPGVNLLLRENLIPVGVIGVSGDPSTVMSLAKLIKLSFESLYDYELQREFLPTASTGAMSHLARLLFVDRPVNIMRIRSQAAELGITEHVNRYPLLIEYVGCESSELVLSRFAEDYPNSPSHSPNDLLFCIGGNLLLLFKQIDETTVATYRNQIRLCIEEIDAWFESQVPGQKSRYICGTVQNRFSYYGRIYEDIMWLYRYRQKKELKVYFLADYLTEYMMSQISTETMAPLLDIYVRLIREHMDESIFRETIGALIETSMNLSEAAELLYLHKNTVAARVKKIKELLGISPLTSIRDAIFMTAIYNYLNMV</sequence>
<comment type="caution">
    <text evidence="3">The sequence shown here is derived from an EMBL/GenBank/DDBJ whole genome shotgun (WGS) entry which is preliminary data.</text>
</comment>
<dbReference type="Proteomes" id="UP000029585">
    <property type="component" value="Unassembled WGS sequence"/>
</dbReference>
<dbReference type="InterPro" id="IPR008599">
    <property type="entry name" value="Diacid_rec"/>
</dbReference>
<evidence type="ECO:0000259" key="1">
    <source>
        <dbReference type="Pfam" id="PF05651"/>
    </source>
</evidence>
<dbReference type="Pfam" id="PF13556">
    <property type="entry name" value="HTH_30"/>
    <property type="match status" value="1"/>
</dbReference>
<dbReference type="InterPro" id="IPR051448">
    <property type="entry name" value="CdaR-like_regulators"/>
</dbReference>
<dbReference type="eggNOG" id="COG3835">
    <property type="taxonomic scope" value="Bacteria"/>
</dbReference>
<dbReference type="Pfam" id="PF05651">
    <property type="entry name" value="Diacid_rec"/>
    <property type="match status" value="1"/>
</dbReference>
<dbReference type="InterPro" id="IPR025736">
    <property type="entry name" value="PucR_C-HTH_dom"/>
</dbReference>
<protein>
    <recommendedName>
        <fullName evidence="5">Sugar diacid recognition domain-containing protein</fullName>
    </recommendedName>
</protein>
<evidence type="ECO:0008006" key="5">
    <source>
        <dbReference type="Google" id="ProtNLM"/>
    </source>
</evidence>
<feature type="domain" description="PucR C-terminal helix-turn-helix" evidence="2">
    <location>
        <begin position="321"/>
        <end position="363"/>
    </location>
</feature>
<dbReference type="GeneID" id="63971990"/>
<keyword evidence="4" id="KW-1185">Reference proteome</keyword>
<organism evidence="3 4">
    <name type="scientific">Flavonifractor plautii 1_3_50AFAA</name>
    <dbReference type="NCBI Taxonomy" id="742738"/>
    <lineage>
        <taxon>Bacteria</taxon>
        <taxon>Bacillati</taxon>
        <taxon>Bacillota</taxon>
        <taxon>Clostridia</taxon>
        <taxon>Eubacteriales</taxon>
        <taxon>Oscillospiraceae</taxon>
        <taxon>Flavonifractor</taxon>
    </lineage>
</organism>
<evidence type="ECO:0000313" key="4">
    <source>
        <dbReference type="Proteomes" id="UP000029585"/>
    </source>
</evidence>
<accession>A0A096CQB4</accession>
<evidence type="ECO:0000259" key="2">
    <source>
        <dbReference type="Pfam" id="PF13556"/>
    </source>
</evidence>